<sequence length="129" mass="13044">MPKTARASSAAAGNEESTPEPKTADVEPTLPEVMVVAPNAAAAKGKGKKRKLPAEQTAKYDFGAAAAPISTDAAAQPPPGKKSKSDRESKGWHPYLEQPGGGRSGGGPKPARSSGKSKAGGKSMTFGSK</sequence>
<reference evidence="2 3" key="1">
    <citation type="submission" date="2009-11" db="EMBL/GenBank/DDBJ databases">
        <title>Annotation of Allomyces macrogynus ATCC 38327.</title>
        <authorList>
            <consortium name="The Broad Institute Genome Sequencing Platform"/>
            <person name="Russ C."/>
            <person name="Cuomo C."/>
            <person name="Burger G."/>
            <person name="Gray M.W."/>
            <person name="Holland P.W.H."/>
            <person name="King N."/>
            <person name="Lang F.B.F."/>
            <person name="Roger A.J."/>
            <person name="Ruiz-Trillo I."/>
            <person name="Young S.K."/>
            <person name="Zeng Q."/>
            <person name="Gargeya S."/>
            <person name="Fitzgerald M."/>
            <person name="Haas B."/>
            <person name="Abouelleil A."/>
            <person name="Alvarado L."/>
            <person name="Arachchi H.M."/>
            <person name="Berlin A."/>
            <person name="Chapman S.B."/>
            <person name="Gearin G."/>
            <person name="Goldberg J."/>
            <person name="Griggs A."/>
            <person name="Gujja S."/>
            <person name="Hansen M."/>
            <person name="Heiman D."/>
            <person name="Howarth C."/>
            <person name="Larimer J."/>
            <person name="Lui A."/>
            <person name="MacDonald P.J.P."/>
            <person name="McCowen C."/>
            <person name="Montmayeur A."/>
            <person name="Murphy C."/>
            <person name="Neiman D."/>
            <person name="Pearson M."/>
            <person name="Priest M."/>
            <person name="Roberts A."/>
            <person name="Saif S."/>
            <person name="Shea T."/>
            <person name="Sisk P."/>
            <person name="Stolte C."/>
            <person name="Sykes S."/>
            <person name="Wortman J."/>
            <person name="Nusbaum C."/>
            <person name="Birren B."/>
        </authorList>
    </citation>
    <scope>NUCLEOTIDE SEQUENCE [LARGE SCALE GENOMIC DNA]</scope>
    <source>
        <strain evidence="2 3">ATCC 38327</strain>
    </source>
</reference>
<evidence type="ECO:0000313" key="3">
    <source>
        <dbReference type="Proteomes" id="UP000054350"/>
    </source>
</evidence>
<evidence type="ECO:0000313" key="2">
    <source>
        <dbReference type="EMBL" id="KNE59599.1"/>
    </source>
</evidence>
<proteinExistence type="predicted"/>
<accession>A0A0L0SB22</accession>
<dbReference type="AlphaFoldDB" id="A0A0L0SB22"/>
<name>A0A0L0SB22_ALLM3</name>
<reference evidence="3" key="2">
    <citation type="submission" date="2009-11" db="EMBL/GenBank/DDBJ databases">
        <title>The Genome Sequence of Allomyces macrogynus strain ATCC 38327.</title>
        <authorList>
            <consortium name="The Broad Institute Genome Sequencing Platform"/>
            <person name="Russ C."/>
            <person name="Cuomo C."/>
            <person name="Shea T."/>
            <person name="Young S.K."/>
            <person name="Zeng Q."/>
            <person name="Koehrsen M."/>
            <person name="Haas B."/>
            <person name="Borodovsky M."/>
            <person name="Guigo R."/>
            <person name="Alvarado L."/>
            <person name="Berlin A."/>
            <person name="Borenstein D."/>
            <person name="Chen Z."/>
            <person name="Engels R."/>
            <person name="Freedman E."/>
            <person name="Gellesch M."/>
            <person name="Goldberg J."/>
            <person name="Griggs A."/>
            <person name="Gujja S."/>
            <person name="Heiman D."/>
            <person name="Hepburn T."/>
            <person name="Howarth C."/>
            <person name="Jen D."/>
            <person name="Larson L."/>
            <person name="Lewis B."/>
            <person name="Mehta T."/>
            <person name="Park D."/>
            <person name="Pearson M."/>
            <person name="Roberts A."/>
            <person name="Saif S."/>
            <person name="Shenoy N."/>
            <person name="Sisk P."/>
            <person name="Stolte C."/>
            <person name="Sykes S."/>
            <person name="Walk T."/>
            <person name="White J."/>
            <person name="Yandava C."/>
            <person name="Burger G."/>
            <person name="Gray M.W."/>
            <person name="Holland P.W.H."/>
            <person name="King N."/>
            <person name="Lang F.B.F."/>
            <person name="Roger A.J."/>
            <person name="Ruiz-Trillo I."/>
            <person name="Lander E."/>
            <person name="Nusbaum C."/>
        </authorList>
    </citation>
    <scope>NUCLEOTIDE SEQUENCE [LARGE SCALE GENOMIC DNA]</scope>
    <source>
        <strain evidence="3">ATCC 38327</strain>
    </source>
</reference>
<keyword evidence="3" id="KW-1185">Reference proteome</keyword>
<organism evidence="2 3">
    <name type="scientific">Allomyces macrogynus (strain ATCC 38327)</name>
    <name type="common">Allomyces javanicus var. macrogynus</name>
    <dbReference type="NCBI Taxonomy" id="578462"/>
    <lineage>
        <taxon>Eukaryota</taxon>
        <taxon>Fungi</taxon>
        <taxon>Fungi incertae sedis</taxon>
        <taxon>Blastocladiomycota</taxon>
        <taxon>Blastocladiomycetes</taxon>
        <taxon>Blastocladiales</taxon>
        <taxon>Blastocladiaceae</taxon>
        <taxon>Allomyces</taxon>
    </lineage>
</organism>
<feature type="compositionally biased region" description="Low complexity" evidence="1">
    <location>
        <begin position="109"/>
        <end position="123"/>
    </location>
</feature>
<protein>
    <submittedName>
        <fullName evidence="2">Uncharacterized protein</fullName>
    </submittedName>
</protein>
<evidence type="ECO:0000256" key="1">
    <source>
        <dbReference type="SAM" id="MobiDB-lite"/>
    </source>
</evidence>
<feature type="region of interest" description="Disordered" evidence="1">
    <location>
        <begin position="68"/>
        <end position="129"/>
    </location>
</feature>
<dbReference type="EMBL" id="GG745334">
    <property type="protein sequence ID" value="KNE59599.1"/>
    <property type="molecule type" value="Genomic_DNA"/>
</dbReference>
<feature type="compositionally biased region" description="Gly residues" evidence="1">
    <location>
        <begin position="99"/>
        <end position="108"/>
    </location>
</feature>
<gene>
    <name evidence="2" type="ORF">AMAG_03857</name>
</gene>
<dbReference type="Proteomes" id="UP000054350">
    <property type="component" value="Unassembled WGS sequence"/>
</dbReference>
<dbReference type="VEuPathDB" id="FungiDB:AMAG_03857"/>
<feature type="region of interest" description="Disordered" evidence="1">
    <location>
        <begin position="1"/>
        <end position="32"/>
    </location>
</feature>